<dbReference type="PANTHER" id="PTHR33169:SF14">
    <property type="entry name" value="TRANSCRIPTIONAL REGULATOR RV3488"/>
    <property type="match status" value="1"/>
</dbReference>
<sequence length="121" mass="13602">MSVRSQLLKGVLDGCVLSIIERESVYGYELSQKLQQAGLNDISEGTVYPVLLRLQKNGYIRGEMRPSEAGPNRKYYLLTDDGRTALNELALEWSHIAGPVTKLMQRRGKNDQLQTTHPGKQ</sequence>
<evidence type="ECO:0000313" key="3">
    <source>
        <dbReference type="Proteomes" id="UP001203004"/>
    </source>
</evidence>
<keyword evidence="3" id="KW-1185">Reference proteome</keyword>
<feature type="domain" description="Transcription regulator PadR N-terminal" evidence="1">
    <location>
        <begin position="16"/>
        <end position="87"/>
    </location>
</feature>
<dbReference type="PANTHER" id="PTHR33169">
    <property type="entry name" value="PADR-FAMILY TRANSCRIPTIONAL REGULATOR"/>
    <property type="match status" value="1"/>
</dbReference>
<gene>
    <name evidence="2" type="ORF">M3N64_07090</name>
</gene>
<dbReference type="InterPro" id="IPR005149">
    <property type="entry name" value="Tscrpt_reg_PadR_N"/>
</dbReference>
<dbReference type="RefSeq" id="WP_249100240.1">
    <property type="nucleotide sequence ID" value="NZ_JAMAST010000005.1"/>
</dbReference>
<dbReference type="Pfam" id="PF03551">
    <property type="entry name" value="PadR"/>
    <property type="match status" value="1"/>
</dbReference>
<dbReference type="EMBL" id="JAMAST010000005">
    <property type="protein sequence ID" value="MCL1631713.1"/>
    <property type="molecule type" value="Genomic_DNA"/>
</dbReference>
<proteinExistence type="predicted"/>
<evidence type="ECO:0000313" key="2">
    <source>
        <dbReference type="EMBL" id="MCL1631713.1"/>
    </source>
</evidence>
<comment type="caution">
    <text evidence="2">The sequence shown here is derived from an EMBL/GenBank/DDBJ whole genome shotgun (WGS) entry which is preliminary data.</text>
</comment>
<name>A0ABT0MA20_9BACL</name>
<dbReference type="Gene3D" id="1.10.10.10">
    <property type="entry name" value="Winged helix-like DNA-binding domain superfamily/Winged helix DNA-binding domain"/>
    <property type="match status" value="1"/>
</dbReference>
<dbReference type="InterPro" id="IPR036388">
    <property type="entry name" value="WH-like_DNA-bd_sf"/>
</dbReference>
<dbReference type="SUPFAM" id="SSF46785">
    <property type="entry name" value="Winged helix' DNA-binding domain"/>
    <property type="match status" value="1"/>
</dbReference>
<dbReference type="Proteomes" id="UP001203004">
    <property type="component" value="Unassembled WGS sequence"/>
</dbReference>
<evidence type="ECO:0000259" key="1">
    <source>
        <dbReference type="Pfam" id="PF03551"/>
    </source>
</evidence>
<reference evidence="2 3" key="1">
    <citation type="submission" date="2022-05" db="EMBL/GenBank/DDBJ databases">
        <title>Sporolactobacillus sp nov CPB3-1, isolated from tree bark (Mangifera indica L.).</title>
        <authorList>
            <person name="Phuengjayaem S."/>
            <person name="Tanasupawat S."/>
        </authorList>
    </citation>
    <scope>NUCLEOTIDE SEQUENCE [LARGE SCALE GENOMIC DNA]</scope>
    <source>
        <strain evidence="2 3">CPB3-1</strain>
    </source>
</reference>
<protein>
    <submittedName>
        <fullName evidence="2">PadR family transcriptional regulator</fullName>
    </submittedName>
</protein>
<dbReference type="InterPro" id="IPR052509">
    <property type="entry name" value="Metal_resp_DNA-bind_regulator"/>
</dbReference>
<dbReference type="InterPro" id="IPR036390">
    <property type="entry name" value="WH_DNA-bd_sf"/>
</dbReference>
<organism evidence="2 3">
    <name type="scientific">Sporolactobacillus mangiferae</name>
    <dbReference type="NCBI Taxonomy" id="2940498"/>
    <lineage>
        <taxon>Bacteria</taxon>
        <taxon>Bacillati</taxon>
        <taxon>Bacillota</taxon>
        <taxon>Bacilli</taxon>
        <taxon>Bacillales</taxon>
        <taxon>Sporolactobacillaceae</taxon>
        <taxon>Sporolactobacillus</taxon>
    </lineage>
</organism>
<accession>A0ABT0MA20</accession>